<organism evidence="4 5">
    <name type="scientific">Saponaria officinalis</name>
    <name type="common">Common soapwort</name>
    <name type="synonym">Lychnis saponaria</name>
    <dbReference type="NCBI Taxonomy" id="3572"/>
    <lineage>
        <taxon>Eukaryota</taxon>
        <taxon>Viridiplantae</taxon>
        <taxon>Streptophyta</taxon>
        <taxon>Embryophyta</taxon>
        <taxon>Tracheophyta</taxon>
        <taxon>Spermatophyta</taxon>
        <taxon>Magnoliopsida</taxon>
        <taxon>eudicotyledons</taxon>
        <taxon>Gunneridae</taxon>
        <taxon>Pentapetalae</taxon>
        <taxon>Caryophyllales</taxon>
        <taxon>Caryophyllaceae</taxon>
        <taxon>Caryophylleae</taxon>
        <taxon>Saponaria</taxon>
    </lineage>
</organism>
<name>A0AAW1HK94_SAPOF</name>
<dbReference type="PANTHER" id="PTHR31533">
    <property type="entry name" value="GPI-ANCHORED PROTEIN LLG1-RELATED-RELATED"/>
    <property type="match status" value="1"/>
</dbReference>
<evidence type="ECO:0000259" key="3">
    <source>
        <dbReference type="Pfam" id="PF26578"/>
    </source>
</evidence>
<accession>A0AAW1HK94</accession>
<reference evidence="4 5" key="1">
    <citation type="submission" date="2024-03" db="EMBL/GenBank/DDBJ databases">
        <title>WGS assembly of Saponaria officinalis var. Norfolk2.</title>
        <authorList>
            <person name="Jenkins J."/>
            <person name="Shu S."/>
            <person name="Grimwood J."/>
            <person name="Barry K."/>
            <person name="Goodstein D."/>
            <person name="Schmutz J."/>
            <person name="Leebens-Mack J."/>
            <person name="Osbourn A."/>
        </authorList>
    </citation>
    <scope>NUCLEOTIDE SEQUENCE [LARGE SCALE GENOMIC DNA]</scope>
    <source>
        <strain evidence="5">cv. Norfolk2</strain>
        <strain evidence="4">JIC</strain>
        <tissue evidence="4">Leaf</tissue>
    </source>
</reference>
<keyword evidence="2" id="KW-0732">Signal</keyword>
<feature type="signal peptide" evidence="2">
    <location>
        <begin position="1"/>
        <end position="24"/>
    </location>
</feature>
<dbReference type="EMBL" id="JBDFQZ010000011">
    <property type="protein sequence ID" value="KAK9676812.1"/>
    <property type="molecule type" value="Genomic_DNA"/>
</dbReference>
<dbReference type="Proteomes" id="UP001443914">
    <property type="component" value="Unassembled WGS sequence"/>
</dbReference>
<keyword evidence="1" id="KW-0472">Membrane</keyword>
<proteinExistence type="predicted"/>
<dbReference type="InterPro" id="IPR058888">
    <property type="entry name" value="LLG1-like"/>
</dbReference>
<evidence type="ECO:0000313" key="4">
    <source>
        <dbReference type="EMBL" id="KAK9676812.1"/>
    </source>
</evidence>
<feature type="chain" id="PRO_5044717786" description="GPI-anchored protein LLG1-like domain-containing protein" evidence="2">
    <location>
        <begin position="25"/>
        <end position="170"/>
    </location>
</feature>
<dbReference type="AlphaFoldDB" id="A0AAW1HK94"/>
<keyword evidence="1" id="KW-0812">Transmembrane</keyword>
<comment type="caution">
    <text evidence="4">The sequence shown here is derived from an EMBL/GenBank/DDBJ whole genome shotgun (WGS) entry which is preliminary data.</text>
</comment>
<keyword evidence="5" id="KW-1185">Reference proteome</keyword>
<dbReference type="InterPro" id="IPR039307">
    <property type="entry name" value="LORELEI-like"/>
</dbReference>
<dbReference type="Pfam" id="PF26578">
    <property type="entry name" value="LLG1"/>
    <property type="match status" value="1"/>
</dbReference>
<gene>
    <name evidence="4" type="ORF">RND81_11G102700</name>
</gene>
<evidence type="ECO:0000313" key="5">
    <source>
        <dbReference type="Proteomes" id="UP001443914"/>
    </source>
</evidence>
<evidence type="ECO:0000256" key="1">
    <source>
        <dbReference type="SAM" id="Phobius"/>
    </source>
</evidence>
<feature type="transmembrane region" description="Helical" evidence="1">
    <location>
        <begin position="151"/>
        <end position="169"/>
    </location>
</feature>
<dbReference type="PANTHER" id="PTHR31533:SF2">
    <property type="entry name" value="GPI-ANCHORED PROTEIN LLG1"/>
    <property type="match status" value="1"/>
</dbReference>
<protein>
    <recommendedName>
        <fullName evidence="3">GPI-anchored protein LLG1-like domain-containing protein</fullName>
    </recommendedName>
</protein>
<dbReference type="EMBL" id="JBDFQZ010000011">
    <property type="protein sequence ID" value="KAK9676813.1"/>
    <property type="molecule type" value="Genomic_DNA"/>
</dbReference>
<evidence type="ECO:0000256" key="2">
    <source>
        <dbReference type="SAM" id="SignalP"/>
    </source>
</evidence>
<feature type="domain" description="GPI-anchored protein LLG1-like" evidence="3">
    <location>
        <begin position="51"/>
        <end position="127"/>
    </location>
</feature>
<keyword evidence="1" id="KW-1133">Transmembrane helix</keyword>
<sequence>MLTMSMNKYLGFIIFFLFIGLASSSYISDTVFETRQSNSRSLLQTKKNCQVDFENQNYTILTSQCKGPRYSADTCCKAFKQFACPFADEISDQSTNCADTVFSYVNLYGSYPPGTFSNLCKGDNVGLTCDDGSPSDSNSNSKKSSACSVNVRSPITVGFVSFLVFLFHLH</sequence>